<dbReference type="PANTHER" id="PTHR37299:SF1">
    <property type="entry name" value="STAGE 0 SPORULATION PROTEIN A HOMOLOG"/>
    <property type="match status" value="1"/>
</dbReference>
<dbReference type="RefSeq" id="WP_129259084.1">
    <property type="nucleotide sequence ID" value="NZ_SDKC01000001.1"/>
</dbReference>
<dbReference type="Gene3D" id="2.40.50.1020">
    <property type="entry name" value="LytTr DNA-binding domain"/>
    <property type="match status" value="1"/>
</dbReference>
<dbReference type="SMART" id="SM00850">
    <property type="entry name" value="LytTR"/>
    <property type="match status" value="1"/>
</dbReference>
<name>A0A4Q1RKZ8_9FIRM</name>
<gene>
    <name evidence="2" type="ORF">ETP43_15230</name>
</gene>
<comment type="caution">
    <text evidence="2">The sequence shown here is derived from an EMBL/GenBank/DDBJ whole genome shotgun (WGS) entry which is preliminary data.</text>
</comment>
<evidence type="ECO:0000259" key="1">
    <source>
        <dbReference type="SMART" id="SM00850"/>
    </source>
</evidence>
<evidence type="ECO:0000313" key="2">
    <source>
        <dbReference type="EMBL" id="RXS76419.1"/>
    </source>
</evidence>
<dbReference type="GO" id="GO:0003677">
    <property type="term" value="F:DNA binding"/>
    <property type="evidence" value="ECO:0007669"/>
    <property type="project" value="InterPro"/>
</dbReference>
<dbReference type="PANTHER" id="PTHR37299">
    <property type="entry name" value="TRANSCRIPTIONAL REGULATOR-RELATED"/>
    <property type="match status" value="1"/>
</dbReference>
<dbReference type="Pfam" id="PF04397">
    <property type="entry name" value="LytTR"/>
    <property type="match status" value="1"/>
</dbReference>
<dbReference type="InterPro" id="IPR007492">
    <property type="entry name" value="LytTR_DNA-bd_dom"/>
</dbReference>
<feature type="domain" description="HTH LytTR-type" evidence="1">
    <location>
        <begin position="144"/>
        <end position="238"/>
    </location>
</feature>
<reference evidence="2 3" key="1">
    <citation type="submission" date="2019-01" db="EMBL/GenBank/DDBJ databases">
        <title>Blautia sp. nov. KGMB01111 isolated human feces.</title>
        <authorList>
            <person name="Park J.-E."/>
            <person name="Kim J.-S."/>
            <person name="Park S.-H."/>
        </authorList>
    </citation>
    <scope>NUCLEOTIDE SEQUENCE [LARGE SCALE GENOMIC DNA]</scope>
    <source>
        <strain evidence="2 3">KGMB01111</strain>
    </source>
</reference>
<proteinExistence type="predicted"/>
<organism evidence="2 3">
    <name type="scientific">Blautia faecicola</name>
    <dbReference type="NCBI Taxonomy" id="2509240"/>
    <lineage>
        <taxon>Bacteria</taxon>
        <taxon>Bacillati</taxon>
        <taxon>Bacillota</taxon>
        <taxon>Clostridia</taxon>
        <taxon>Lachnospirales</taxon>
        <taxon>Lachnospiraceae</taxon>
        <taxon>Blautia</taxon>
    </lineage>
</organism>
<dbReference type="GO" id="GO:0000156">
    <property type="term" value="F:phosphorelay response regulator activity"/>
    <property type="evidence" value="ECO:0007669"/>
    <property type="project" value="InterPro"/>
</dbReference>
<sequence>MNRNLPYMKIAVCTSEVQIGEQIREYVDEFTGKGNAQIQVDVMKNCYRLAKKILNREHYDVICIGKNLRDIDSYTFASSIRMADRETIFFLPGWNRLNLNQIEHLAPVSYLSMPLSKEEFRKELYRTISHLGPGSRYLSFDVQGQKGRVLYRDIEYIRKSGNSVLVFTMKEMYRIPVPMTEVERELAGVEERFLRVHRDYLINGRYLSWLWNQEVGLMDGTRIPVSRIYRTRVERVVAENRKKIVG</sequence>
<protein>
    <submittedName>
        <fullName evidence="2">LytTR family transcriptional regulator</fullName>
    </submittedName>
</protein>
<dbReference type="InterPro" id="IPR046947">
    <property type="entry name" value="LytR-like"/>
</dbReference>
<dbReference type="EMBL" id="SDKC01000001">
    <property type="protein sequence ID" value="RXS76419.1"/>
    <property type="molecule type" value="Genomic_DNA"/>
</dbReference>
<dbReference type="AlphaFoldDB" id="A0A4Q1RKZ8"/>
<dbReference type="Proteomes" id="UP000290106">
    <property type="component" value="Unassembled WGS sequence"/>
</dbReference>
<dbReference type="OrthoDB" id="9802383at2"/>
<evidence type="ECO:0000313" key="3">
    <source>
        <dbReference type="Proteomes" id="UP000290106"/>
    </source>
</evidence>
<keyword evidence="3" id="KW-1185">Reference proteome</keyword>
<accession>A0A4Q1RKZ8</accession>